<keyword evidence="2" id="KW-1185">Reference proteome</keyword>
<gene>
    <name evidence="1" type="ORF">H5P30_18900</name>
</gene>
<comment type="caution">
    <text evidence="1">The sequence shown here is derived from an EMBL/GenBank/DDBJ whole genome shotgun (WGS) entry which is preliminary data.</text>
</comment>
<dbReference type="EMBL" id="JACHVA010000134">
    <property type="protein sequence ID" value="MBC2603852.1"/>
    <property type="molecule type" value="Genomic_DNA"/>
</dbReference>
<dbReference type="Proteomes" id="UP000525652">
    <property type="component" value="Unassembled WGS sequence"/>
</dbReference>
<protein>
    <recommendedName>
        <fullName evidence="3">Oligogalacturonate lyase domain-containing protein</fullName>
    </recommendedName>
</protein>
<reference evidence="1 2" key="1">
    <citation type="submission" date="2020-07" db="EMBL/GenBank/DDBJ databases">
        <authorList>
            <person name="Feng X."/>
        </authorList>
    </citation>
    <scope>NUCLEOTIDE SEQUENCE [LARGE SCALE GENOMIC DNA]</scope>
    <source>
        <strain evidence="1 2">JCM14086</strain>
    </source>
</reference>
<name>A0A7X1B1I7_9BACT</name>
<organism evidence="1 2">
    <name type="scientific">Puniceicoccus vermicola</name>
    <dbReference type="NCBI Taxonomy" id="388746"/>
    <lineage>
        <taxon>Bacteria</taxon>
        <taxon>Pseudomonadati</taxon>
        <taxon>Verrucomicrobiota</taxon>
        <taxon>Opitutia</taxon>
        <taxon>Puniceicoccales</taxon>
        <taxon>Puniceicoccaceae</taxon>
        <taxon>Puniceicoccus</taxon>
    </lineage>
</organism>
<dbReference type="RefSeq" id="WP_185694471.1">
    <property type="nucleotide sequence ID" value="NZ_JACHVA010000134.1"/>
</dbReference>
<evidence type="ECO:0000313" key="1">
    <source>
        <dbReference type="EMBL" id="MBC2603852.1"/>
    </source>
</evidence>
<sequence>MNLESISSIGSLSLLPVRNRWTLHSYYSLCPYAPDNSGRILAAGADLKSRVAEVLILSPNGTILDHFGAVPTTDSFWHTGLWQSWSPDSRKVYFQTGTLRHPRTTRFDLLDRSSVTVGGDIEGIPPLGEPALSCEHGMLYAAGYGSGRYDESSSPVPFQAREQHGISRLSFSAEDPPRILLSTREILERHPMKDRILEEDRKIKKRLGSHDGLTLMTYCVRWNRRGDRCLFFFGNHCVAKTRGEPRITTVFTADHHLEEIHMAIDLSFERRGVHWAWQADNEHLIGYGPSTKSPSQYTLSEIRYDGTGYRNICDHASGGHPSTCPADHDLIVTDEGIATGGNIVFISRRTGKTLKKVHLPKFNGETEPPGRNPNRICHHPVFNREGDRILCNSMPNENATLVEIRNLPQIS</sequence>
<evidence type="ECO:0008006" key="3">
    <source>
        <dbReference type="Google" id="ProtNLM"/>
    </source>
</evidence>
<accession>A0A7X1B1I7</accession>
<proteinExistence type="predicted"/>
<dbReference type="AlphaFoldDB" id="A0A7X1B1I7"/>
<evidence type="ECO:0000313" key="2">
    <source>
        <dbReference type="Proteomes" id="UP000525652"/>
    </source>
</evidence>